<keyword evidence="4" id="KW-1185">Reference proteome</keyword>
<dbReference type="Proteomes" id="UP000193925">
    <property type="component" value="Chromosome AFERRI"/>
</dbReference>
<reference evidence="3 4" key="3">
    <citation type="submission" date="2017-03" db="EMBL/GenBank/DDBJ databases">
        <authorList>
            <person name="Regsiter A."/>
            <person name="William W."/>
        </authorList>
    </citation>
    <scope>NUCLEOTIDE SEQUENCE [LARGE SCALE GENOMIC DNA]</scope>
    <source>
        <strain evidence="3">PRJEB5721</strain>
    </source>
</reference>
<reference evidence="2" key="2">
    <citation type="submission" date="2014-07" db="EMBL/GenBank/DDBJ databases">
        <title>Initial genome analysis of the psychrotolerant acidophile Acidithiobacillus ferrivorans CF27: insights into iron and sulfur oxidation pathways and into biofilm formation.</title>
        <authorList>
            <person name="Talla E."/>
            <person name="Hedrich S."/>
            <person name="Mangenot S."/>
            <person name="Ji B."/>
            <person name="Johnson D.B."/>
            <person name="Barbe V."/>
            <person name="Bonnefoy V."/>
        </authorList>
    </citation>
    <scope>NUCLEOTIDE SEQUENCE [LARGE SCALE GENOMIC DNA]</scope>
    <source>
        <strain evidence="2">CF27</strain>
    </source>
</reference>
<organism evidence="2">
    <name type="scientific">Acidithiobacillus ferrivorans</name>
    <dbReference type="NCBI Taxonomy" id="160808"/>
    <lineage>
        <taxon>Bacteria</taxon>
        <taxon>Pseudomonadati</taxon>
        <taxon>Pseudomonadota</taxon>
        <taxon>Acidithiobacillia</taxon>
        <taxon>Acidithiobacillales</taxon>
        <taxon>Acidithiobacillaceae</taxon>
        <taxon>Acidithiobacillus</taxon>
    </lineage>
</organism>
<protein>
    <recommendedName>
        <fullName evidence="1">HNH nuclease domain-containing protein</fullName>
    </recommendedName>
</protein>
<accession>A0A060UYE7</accession>
<dbReference type="Pfam" id="PF13391">
    <property type="entry name" value="HNH_2"/>
    <property type="match status" value="1"/>
</dbReference>
<evidence type="ECO:0000313" key="2">
    <source>
        <dbReference type="EMBL" id="CDQ11474.1"/>
    </source>
</evidence>
<sequence length="273" mass="30168">MDSLKIALLEKTGHDHGFEHVLSANPNSQAVCLASARHPTRVTVTDTGDDGYQVYFETTSATLPGELARSFPQWTSADNHFLIPGNTELATLLLRAASLSRALPNQVARSYEDAVGEELAALPPETLHTEVERMVRQRIGQQKFREAMLTYWGGACAVTGLALPDVLRASHAKPWAECGSDAERLDVFNGFLLTANLDALFDRFLISFDSRVACYFPQRWQLPICACWAFHRNSDYAGSHPSINPICNFTVRACRSIPNRSDGNWTAAWVLTG</sequence>
<dbReference type="AlphaFoldDB" id="A0A060UYE7"/>
<dbReference type="EMBL" id="LT841305">
    <property type="protein sequence ID" value="SMH66243.1"/>
    <property type="molecule type" value="Genomic_DNA"/>
</dbReference>
<dbReference type="EMBL" id="CCCS020000052">
    <property type="protein sequence ID" value="CDQ11474.1"/>
    <property type="molecule type" value="Genomic_DNA"/>
</dbReference>
<dbReference type="InterPro" id="IPR003615">
    <property type="entry name" value="HNH_nuc"/>
</dbReference>
<dbReference type="RefSeq" id="WP_231551242.1">
    <property type="nucleotide sequence ID" value="NZ_CCCS020000052.1"/>
</dbReference>
<reference evidence="2" key="1">
    <citation type="submission" date="2014-03" db="EMBL/GenBank/DDBJ databases">
        <authorList>
            <person name="Genoscope - CEA"/>
        </authorList>
    </citation>
    <scope>NUCLEOTIDE SEQUENCE [LARGE SCALE GENOMIC DNA]</scope>
    <source>
        <strain evidence="2">CF27</strain>
    </source>
</reference>
<evidence type="ECO:0000313" key="4">
    <source>
        <dbReference type="Proteomes" id="UP000193925"/>
    </source>
</evidence>
<gene>
    <name evidence="3" type="ORF">AFERRI_21032</name>
    <name evidence="2" type="ORF">AFERRI_560023</name>
</gene>
<evidence type="ECO:0000259" key="1">
    <source>
        <dbReference type="Pfam" id="PF13391"/>
    </source>
</evidence>
<name>A0A060UYE7_9PROT</name>
<evidence type="ECO:0000313" key="3">
    <source>
        <dbReference type="EMBL" id="SMH66243.1"/>
    </source>
</evidence>
<proteinExistence type="predicted"/>
<feature type="domain" description="HNH nuclease" evidence="1">
    <location>
        <begin position="156"/>
        <end position="209"/>
    </location>
</feature>